<feature type="compositionally biased region" description="Basic and acidic residues" evidence="1">
    <location>
        <begin position="1329"/>
        <end position="1340"/>
    </location>
</feature>
<reference evidence="3 4" key="1">
    <citation type="submission" date="2015-03" db="EMBL/GenBank/DDBJ databases">
        <authorList>
            <person name="Radwan O."/>
            <person name="Al-Naeli F.A."/>
            <person name="Rendon G.A."/>
            <person name="Fields C."/>
        </authorList>
    </citation>
    <scope>NUCLEOTIDE SEQUENCE [LARGE SCALE GENOMIC DNA]</scope>
    <source>
        <strain evidence="3">CR-DP1</strain>
    </source>
</reference>
<feature type="compositionally biased region" description="Low complexity" evidence="1">
    <location>
        <begin position="1064"/>
        <end position="1077"/>
    </location>
</feature>
<feature type="compositionally biased region" description="Polar residues" evidence="1">
    <location>
        <begin position="1016"/>
        <end position="1041"/>
    </location>
</feature>
<feature type="region of interest" description="Disordered" evidence="1">
    <location>
        <begin position="27"/>
        <end position="48"/>
    </location>
</feature>
<accession>A0A0F4Z882</accession>
<dbReference type="PROSITE" id="PS50181">
    <property type="entry name" value="FBOX"/>
    <property type="match status" value="1"/>
</dbReference>
<dbReference type="SUPFAM" id="SSF82171">
    <property type="entry name" value="DPP6 N-terminal domain-like"/>
    <property type="match status" value="1"/>
</dbReference>
<evidence type="ECO:0000259" key="2">
    <source>
        <dbReference type="PROSITE" id="PS50181"/>
    </source>
</evidence>
<name>A0A0F4Z882_9PEZI</name>
<dbReference type="EMBL" id="LAEV01001983">
    <property type="protein sequence ID" value="KKA26749.1"/>
    <property type="molecule type" value="Genomic_DNA"/>
</dbReference>
<feature type="compositionally biased region" description="Low complexity" evidence="1">
    <location>
        <begin position="28"/>
        <end position="42"/>
    </location>
</feature>
<protein>
    <recommendedName>
        <fullName evidence="2">F-box domain-containing protein</fullName>
    </recommendedName>
</protein>
<feature type="region of interest" description="Disordered" evidence="1">
    <location>
        <begin position="972"/>
        <end position="1077"/>
    </location>
</feature>
<dbReference type="Gene3D" id="2.130.10.10">
    <property type="entry name" value="YVTN repeat-like/Quinoprotein amine dehydrogenase"/>
    <property type="match status" value="1"/>
</dbReference>
<feature type="region of interest" description="Disordered" evidence="1">
    <location>
        <begin position="458"/>
        <end position="491"/>
    </location>
</feature>
<feature type="region of interest" description="Disordered" evidence="1">
    <location>
        <begin position="631"/>
        <end position="707"/>
    </location>
</feature>
<feature type="compositionally biased region" description="Low complexity" evidence="1">
    <location>
        <begin position="467"/>
        <end position="487"/>
    </location>
</feature>
<dbReference type="InterPro" id="IPR001810">
    <property type="entry name" value="F-box_dom"/>
</dbReference>
<evidence type="ECO:0000256" key="1">
    <source>
        <dbReference type="SAM" id="MobiDB-lite"/>
    </source>
</evidence>
<sequence length="1340" mass="144253">MPLQAPGAQQSTTPVLAPAFIPCDAPASTPTESHISSSSLPTASPANRISPALADNMSRYRKSDMAVHRLPTEIIQQILTAADPNTFASLSLLNSQWRRTSQQAHIYGLQLSRCYSFMACNKSFSTEKISNDDLPRLRRLFNLEVKRNLFDAYLRPSATEITLISNTISSASAPGGEGLQFSPSPQGHHILAYNSTRIYVIDVRGAQVEIVRELSIARRPVSTCVSDDGTLLAVLVTESQVVIYDLTQRPPKLKRSLILDHEPRTIALSPCGTVLAAAYDGGIEVSSLHPDAVSTDRRAVKCDTVDSLSFSFDGTQILGTTLNSTSPSTVVITAPYYDPGAACESNSALWTTSILFPNTSRDCSHSVLIQHTSHEEAAWTFTYDRNFETFRAVRIDDLRNGTTYFTGPLPQHQPHVSTKLMPCTLSASTYHGDLVSSGFSGKDVWLYGIPEDLEALPKPADVNESQSRSPGRNNSVVSNRSSPGPVSKIPQWKQLFDKQPNTFVTGFKVAELKGVSTVKFVEGHGSKNRLRERLVITARGVTTDIDEDDINFVDGGRITILDFDYGLHNGKSEAIEIELGTNKPEPLQEEVRDMATEVAIVRRRTNARNNGGARSSLLCAAANGTVSSHHIQAIPPLPVPSDASQTTNNDDDDDPLVPRCRLVSGASQPLSSDALAAEESPWESFDAPYSQQNPRSNHALRRAATAAAHRPLQPVARNITYRRADGRREHPHESDADNWVPPPPPYQKEDPGAVPNFLRQPYISPLPVPVMNRPQTSSGVSSSLSMVSSPSTSHIPTSPSVLTVSPISPQRSWTVAPLGSDRRNNHGRRISHIRTRSDSTIATSALNPQSLEAVASEGTFSAEGDLYDTSPRQSVEILSGSGPTNSQGAAEAVIAASSRLASISNTPVPSESRDRTPTVTASAVEPEASIATTQPKPILFPALLPTSTSTSTLAPTMLSTSMGAILSSEMQLPSMPQRPSTALPLTSTSAYPAGSSTFSPGGNDDYDPPATWFPSEPTTATGISASETSPSQSRDFENSPQRKPVSGRTWPKNDSENEINISPNRNASSQAASSSRAQQFNLNIDTSQFTIPRVPVASKSAGGPLRSASSIHPPPTLGGNASHGRSFSGSDIIGVSSGPSSGFAIFPDKPQLISTPTGVIGSYDVTTRSNFTPRPEMVIYAPVARRPQVKNRHGIPKATVERLERLADPTRPSTSSSESVHNLPLFPPLNAPGNSTPDASSSPRPRQLSSWMMVGTLQNTRTASIRRTRSHASRASRSAAKNVRDAKKNKKGWSASTTGARRRRKDRDPDDMSTSAWTDVPDWSGANGLDKDGKNKCVVM</sequence>
<feature type="compositionally biased region" description="Basic and acidic residues" evidence="1">
    <location>
        <begin position="1199"/>
        <end position="1208"/>
    </location>
</feature>
<organism evidence="3 4">
    <name type="scientific">Thielaviopsis punctulata</name>
    <dbReference type="NCBI Taxonomy" id="72032"/>
    <lineage>
        <taxon>Eukaryota</taxon>
        <taxon>Fungi</taxon>
        <taxon>Dikarya</taxon>
        <taxon>Ascomycota</taxon>
        <taxon>Pezizomycotina</taxon>
        <taxon>Sordariomycetes</taxon>
        <taxon>Hypocreomycetidae</taxon>
        <taxon>Microascales</taxon>
        <taxon>Ceratocystidaceae</taxon>
        <taxon>Thielaviopsis</taxon>
    </lineage>
</organism>
<proteinExistence type="predicted"/>
<feature type="compositionally biased region" description="Polar residues" evidence="1">
    <location>
        <begin position="1211"/>
        <end position="1220"/>
    </location>
</feature>
<evidence type="ECO:0000313" key="3">
    <source>
        <dbReference type="EMBL" id="KKA26749.1"/>
    </source>
</evidence>
<dbReference type="InterPro" id="IPR055589">
    <property type="entry name" value="DUF7165"/>
</dbReference>
<feature type="compositionally biased region" description="Basic residues" evidence="1">
    <location>
        <begin position="1264"/>
        <end position="1274"/>
    </location>
</feature>
<feature type="compositionally biased region" description="Polar residues" evidence="1">
    <location>
        <begin position="977"/>
        <end position="1000"/>
    </location>
</feature>
<feature type="region of interest" description="Disordered" evidence="1">
    <location>
        <begin position="1190"/>
        <end position="1340"/>
    </location>
</feature>
<evidence type="ECO:0000313" key="4">
    <source>
        <dbReference type="Proteomes" id="UP000033483"/>
    </source>
</evidence>
<gene>
    <name evidence="3" type="ORF">TD95_000860</name>
</gene>
<keyword evidence="4" id="KW-1185">Reference proteome</keyword>
<dbReference type="OrthoDB" id="3925024at2759"/>
<feature type="compositionally biased region" description="Polar residues" evidence="1">
    <location>
        <begin position="1232"/>
        <end position="1250"/>
    </location>
</feature>
<comment type="caution">
    <text evidence="3">The sequence shown here is derived from an EMBL/GenBank/DDBJ whole genome shotgun (WGS) entry which is preliminary data.</text>
</comment>
<dbReference type="Proteomes" id="UP000033483">
    <property type="component" value="Unassembled WGS sequence"/>
</dbReference>
<feature type="region of interest" description="Disordered" evidence="1">
    <location>
        <begin position="904"/>
        <end position="923"/>
    </location>
</feature>
<feature type="domain" description="F-box" evidence="2">
    <location>
        <begin position="64"/>
        <end position="110"/>
    </location>
</feature>
<dbReference type="Pfam" id="PF23749">
    <property type="entry name" value="DUF7165"/>
    <property type="match status" value="1"/>
</dbReference>
<dbReference type="InterPro" id="IPR015943">
    <property type="entry name" value="WD40/YVTN_repeat-like_dom_sf"/>
</dbReference>